<proteinExistence type="predicted"/>
<evidence type="ECO:0000313" key="1">
    <source>
        <dbReference type="EMBL" id="TMW68766.1"/>
    </source>
</evidence>
<dbReference type="Gene3D" id="2.40.50.140">
    <property type="entry name" value="Nucleic acid-binding proteins"/>
    <property type="match status" value="1"/>
</dbReference>
<comment type="caution">
    <text evidence="1">The sequence shown here is derived from an EMBL/GenBank/DDBJ whole genome shotgun (WGS) entry which is preliminary data.</text>
</comment>
<protein>
    <submittedName>
        <fullName evidence="1">Uncharacterized protein</fullName>
    </submittedName>
</protein>
<sequence length="516" mass="58169">MELIRLGDAHEYVGTARNFAAVVQQIAVNKRALIQRQQRVSTYHVLHLADPSKLFFKLTCWGDTPPTLAREDHDGEEISLRVGDIVLFSGCVIKSFRGNIDAQFTRQSSIQLLYRRDRYFNTRAVRLKDFYPMIEWYKQHRHLFLVMTEHEDSASVTAHNSERSHQSNNGTPFLRIRELREDIVASLRVHCVEGKSAEEQDAPPTRSASHSDVDGVLLHEVVMKDKWHDTMVLNLWDQYADKRFVARLLAHQGRLEVCGLVISLNQLSGRLLANTTPQTEFRFIDSDAVQTNDADLSTFSSIDAMESSTNEGKRLVLDHVTIAQVGLGHLLGHASRVEPSYTPLLVECYCAVCEQTLPVLDVQTIPQLYGTCPSRCHVKNGAKDRSWRYRPLWMVLRDAHHQLRVHVPSRVLTTLYSNIDAARLIDTSSPETSKRQSFSARFAVAQLVNALVSNSAQTFRVEVLRSTKSISSQSFRLGLHDSGFSAEDGDHDAATSDHKPYTLVTIQASASSFLSC</sequence>
<dbReference type="OrthoDB" id="72787at2759"/>
<dbReference type="EMBL" id="SPLM01000002">
    <property type="protein sequence ID" value="TMW68766.1"/>
    <property type="molecule type" value="Genomic_DNA"/>
</dbReference>
<organism evidence="1 2">
    <name type="scientific">Pythium oligandrum</name>
    <name type="common">Mycoparasitic fungus</name>
    <dbReference type="NCBI Taxonomy" id="41045"/>
    <lineage>
        <taxon>Eukaryota</taxon>
        <taxon>Sar</taxon>
        <taxon>Stramenopiles</taxon>
        <taxon>Oomycota</taxon>
        <taxon>Peronosporomycetes</taxon>
        <taxon>Pythiales</taxon>
        <taxon>Pythiaceae</taxon>
        <taxon>Pythium</taxon>
    </lineage>
</organism>
<dbReference type="SUPFAM" id="SSF50249">
    <property type="entry name" value="Nucleic acid-binding proteins"/>
    <property type="match status" value="1"/>
</dbReference>
<gene>
    <name evidence="1" type="ORF">Poli38472_006234</name>
</gene>
<accession>A0A8K1CS09</accession>
<dbReference type="InterPro" id="IPR012340">
    <property type="entry name" value="NA-bd_OB-fold"/>
</dbReference>
<keyword evidence="2" id="KW-1185">Reference proteome</keyword>
<evidence type="ECO:0000313" key="2">
    <source>
        <dbReference type="Proteomes" id="UP000794436"/>
    </source>
</evidence>
<dbReference type="AlphaFoldDB" id="A0A8K1CS09"/>
<name>A0A8K1CS09_PYTOL</name>
<dbReference type="Proteomes" id="UP000794436">
    <property type="component" value="Unassembled WGS sequence"/>
</dbReference>
<reference evidence="1" key="1">
    <citation type="submission" date="2019-03" db="EMBL/GenBank/DDBJ databases">
        <title>Long read genome sequence of the mycoparasitic Pythium oligandrum ATCC 38472 isolated from sugarbeet rhizosphere.</title>
        <authorList>
            <person name="Gaulin E."/>
        </authorList>
    </citation>
    <scope>NUCLEOTIDE SEQUENCE</scope>
    <source>
        <strain evidence="1">ATCC 38472_TT</strain>
    </source>
</reference>